<sequence>MAMRQAVKESWILSHKRLRCEADSAQLIKAINGNEVPLEIYGIVADILDYSFSFEAYSFCLDS</sequence>
<protein>
    <submittedName>
        <fullName evidence="1">(rape) hypothetical protein</fullName>
    </submittedName>
</protein>
<dbReference type="EMBL" id="HG994373">
    <property type="protein sequence ID" value="CAF1716003.1"/>
    <property type="molecule type" value="Genomic_DNA"/>
</dbReference>
<accession>A0A816IYI9</accession>
<proteinExistence type="predicted"/>
<dbReference type="Proteomes" id="UP001295469">
    <property type="component" value="Chromosome C09"/>
</dbReference>
<dbReference type="AlphaFoldDB" id="A0A816IYI9"/>
<gene>
    <name evidence="1" type="ORF">DARMORV10_C09P05730.1</name>
</gene>
<evidence type="ECO:0000313" key="1">
    <source>
        <dbReference type="EMBL" id="CAF1716003.1"/>
    </source>
</evidence>
<organism evidence="1">
    <name type="scientific">Brassica napus</name>
    <name type="common">Rape</name>
    <dbReference type="NCBI Taxonomy" id="3708"/>
    <lineage>
        <taxon>Eukaryota</taxon>
        <taxon>Viridiplantae</taxon>
        <taxon>Streptophyta</taxon>
        <taxon>Embryophyta</taxon>
        <taxon>Tracheophyta</taxon>
        <taxon>Spermatophyta</taxon>
        <taxon>Magnoliopsida</taxon>
        <taxon>eudicotyledons</taxon>
        <taxon>Gunneridae</taxon>
        <taxon>Pentapetalae</taxon>
        <taxon>rosids</taxon>
        <taxon>malvids</taxon>
        <taxon>Brassicales</taxon>
        <taxon>Brassicaceae</taxon>
        <taxon>Brassiceae</taxon>
        <taxon>Brassica</taxon>
    </lineage>
</organism>
<reference evidence="1" key="1">
    <citation type="submission" date="2021-01" db="EMBL/GenBank/DDBJ databases">
        <authorList>
            <consortium name="Genoscope - CEA"/>
            <person name="William W."/>
        </authorList>
    </citation>
    <scope>NUCLEOTIDE SEQUENCE</scope>
</reference>
<name>A0A816IYI9_BRANA</name>